<dbReference type="GO" id="GO:0006310">
    <property type="term" value="P:DNA recombination"/>
    <property type="evidence" value="ECO:0007669"/>
    <property type="project" value="UniProtKB-KW"/>
</dbReference>
<proteinExistence type="inferred from homology"/>
<evidence type="ECO:0000256" key="3">
    <source>
        <dbReference type="ARBA" id="ARBA00023172"/>
    </source>
</evidence>
<name>A0AAX0HD90_CAMFE</name>
<accession>A0AAX0HD90</accession>
<dbReference type="PROSITE" id="PS51898">
    <property type="entry name" value="TYR_RECOMBINASE"/>
    <property type="match status" value="1"/>
</dbReference>
<comment type="similarity">
    <text evidence="1">Belongs to the 'phage' integrase family.</text>
</comment>
<dbReference type="InterPro" id="IPR011010">
    <property type="entry name" value="DNA_brk_join_enz"/>
</dbReference>
<dbReference type="Proteomes" id="UP000093100">
    <property type="component" value="Unassembled WGS sequence"/>
</dbReference>
<dbReference type="SUPFAM" id="SSF56349">
    <property type="entry name" value="DNA breaking-rejoining enzymes"/>
    <property type="match status" value="1"/>
</dbReference>
<dbReference type="Pfam" id="PF00589">
    <property type="entry name" value="Phage_integrase"/>
    <property type="match status" value="1"/>
</dbReference>
<keyword evidence="3" id="KW-0233">DNA recombination</keyword>
<evidence type="ECO:0000313" key="5">
    <source>
        <dbReference type="EMBL" id="OCR91418.1"/>
    </source>
</evidence>
<dbReference type="GO" id="GO:0015074">
    <property type="term" value="P:DNA integration"/>
    <property type="evidence" value="ECO:0007669"/>
    <property type="project" value="UniProtKB-KW"/>
</dbReference>
<comment type="caution">
    <text evidence="5">The sequence shown here is derived from an EMBL/GenBank/DDBJ whole genome shotgun (WGS) entry which is preliminary data.</text>
</comment>
<evidence type="ECO:0000313" key="6">
    <source>
        <dbReference type="Proteomes" id="UP000093100"/>
    </source>
</evidence>
<dbReference type="InterPro" id="IPR013762">
    <property type="entry name" value="Integrase-like_cat_sf"/>
</dbReference>
<dbReference type="AlphaFoldDB" id="A0AAX0HD90"/>
<dbReference type="RefSeq" id="WP_065840941.1">
    <property type="nucleotide sequence ID" value="NZ_LFLK01000002.1"/>
</dbReference>
<evidence type="ECO:0000256" key="2">
    <source>
        <dbReference type="ARBA" id="ARBA00022908"/>
    </source>
</evidence>
<organism evidence="5 6">
    <name type="scientific">Campylobacter fetus subsp. testudinum</name>
    <dbReference type="NCBI Taxonomy" id="1507806"/>
    <lineage>
        <taxon>Bacteria</taxon>
        <taxon>Pseudomonadati</taxon>
        <taxon>Campylobacterota</taxon>
        <taxon>Epsilonproteobacteria</taxon>
        <taxon>Campylobacterales</taxon>
        <taxon>Campylobacteraceae</taxon>
        <taxon>Campylobacter</taxon>
    </lineage>
</organism>
<dbReference type="CDD" id="cd00801">
    <property type="entry name" value="INT_P4_C"/>
    <property type="match status" value="1"/>
</dbReference>
<reference evidence="5 6" key="1">
    <citation type="journal article" date="2016" name="Genome Biol. Evol.">
        <title>Comparative Genomics of Campylobacter fetus from Reptiles and Mammals Reveals Divergent Evolution in Host-Associated Lineages.</title>
        <authorList>
            <person name="Gilbert M.J."/>
            <person name="Miller W.G."/>
            <person name="Yee E."/>
            <person name="Zomer A.L."/>
            <person name="van der Graaf-van Bloois L."/>
            <person name="Fitzgerald C."/>
            <person name="Forbes K.J."/>
            <person name="Meric G."/>
            <person name="Sheppard S.K."/>
            <person name="Wagenaar J.A."/>
            <person name="Duim B."/>
        </authorList>
    </citation>
    <scope>NUCLEOTIDE SEQUENCE [LARGE SCALE GENOMIC DNA]</scope>
    <source>
        <strain evidence="5 6">12S02225-3</strain>
    </source>
</reference>
<dbReference type="GO" id="GO:0003677">
    <property type="term" value="F:DNA binding"/>
    <property type="evidence" value="ECO:0007669"/>
    <property type="project" value="InterPro"/>
</dbReference>
<dbReference type="EMBL" id="LFLK01000002">
    <property type="protein sequence ID" value="OCR91418.1"/>
    <property type="molecule type" value="Genomic_DNA"/>
</dbReference>
<feature type="domain" description="Tyr recombinase" evidence="4">
    <location>
        <begin position="1"/>
        <end position="174"/>
    </location>
</feature>
<dbReference type="Gene3D" id="1.10.443.10">
    <property type="entry name" value="Intergrase catalytic core"/>
    <property type="match status" value="1"/>
</dbReference>
<keyword evidence="2" id="KW-0229">DNA integration</keyword>
<dbReference type="PANTHER" id="PTHR30629">
    <property type="entry name" value="PROPHAGE INTEGRASE"/>
    <property type="match status" value="1"/>
</dbReference>
<evidence type="ECO:0000256" key="1">
    <source>
        <dbReference type="ARBA" id="ARBA00008857"/>
    </source>
</evidence>
<dbReference type="InterPro" id="IPR002104">
    <property type="entry name" value="Integrase_catalytic"/>
</dbReference>
<sequence length="190" mass="21882">MSDTKIELATKRAMLFHILTANHPENSVEAKWADINLENKIWTIDAKEMKIKNTHIVGLSDKAIEILKEQYFYSCNREFVFASIKSKSGHIHRDSLNRLINRLKNGKYKDLATAHGFRATFKTMCSKYILELNKLGISDKVVEFALAHQEHNQTIKSYERESSVATNENKIILMNWYGDFLCSLIRGDNG</sequence>
<dbReference type="InterPro" id="IPR050808">
    <property type="entry name" value="Phage_Integrase"/>
</dbReference>
<evidence type="ECO:0000259" key="4">
    <source>
        <dbReference type="PROSITE" id="PS51898"/>
    </source>
</evidence>
<dbReference type="PANTHER" id="PTHR30629:SF2">
    <property type="entry name" value="PROPHAGE INTEGRASE INTS-RELATED"/>
    <property type="match status" value="1"/>
</dbReference>
<protein>
    <recommendedName>
        <fullName evidence="4">Tyr recombinase domain-containing protein</fullName>
    </recommendedName>
</protein>
<gene>
    <name evidence="5" type="ORF">CFT12S02225_02665</name>
</gene>